<dbReference type="PANTHER" id="PTHR43798">
    <property type="entry name" value="MONOACYLGLYCEROL LIPASE"/>
    <property type="match status" value="1"/>
</dbReference>
<dbReference type="EMBL" id="KN847319">
    <property type="protein sequence ID" value="KIW57359.1"/>
    <property type="molecule type" value="Genomic_DNA"/>
</dbReference>
<dbReference type="InterPro" id="IPR029058">
    <property type="entry name" value="AB_hydrolase_fold"/>
</dbReference>
<dbReference type="GO" id="GO:0046464">
    <property type="term" value="P:acylglycerol catabolic process"/>
    <property type="evidence" value="ECO:0007669"/>
    <property type="project" value="TreeGrafter"/>
</dbReference>
<dbReference type="InterPro" id="IPR000073">
    <property type="entry name" value="AB_hydrolase_1"/>
</dbReference>
<dbReference type="RefSeq" id="XP_013317943.1">
    <property type="nucleotide sequence ID" value="XM_013462489.1"/>
</dbReference>
<sequence length="374" mass="41961">MVIQLPVRHSVGSVLASVSGHLFSGRKGFVIIIFAFRFDLAYMLSTGMLQTNQSSFRPRVDPTFITSKTRKPLDKYSMPNTKTIRVPHLFGTDAAYQMPRKYDASKPTCVLVNSFTMTSDLYAAQYKNEALLDAMNIIAIEPLGHGQTRTSTDTFTYWDTAIMILQVLDALDIKGKVFALGTSQGGWIVVRLALLQPHRIAGIIPLGTSMDFESERSRKLGNFDCLSTLAGPIKELESTEPTPDFVVSQEFRDFPIYVGFGKGVDQKTVDFWNEELKKNYSGDAGRKRLKEVTINLRDRDGLHNRLYDVRCPVLWLHGTEDPAYCVPNAEDEIKMFVNSPEARLQVVEGGQHYLSASHPEVVDKALMDFVAKYS</sequence>
<dbReference type="GeneID" id="25327821"/>
<feature type="domain" description="AB hydrolase-1" evidence="1">
    <location>
        <begin position="110"/>
        <end position="358"/>
    </location>
</feature>
<dbReference type="InterPro" id="IPR050266">
    <property type="entry name" value="AB_hydrolase_sf"/>
</dbReference>
<dbReference type="HOGENOM" id="CLU_062856_0_0_1"/>
<dbReference type="OrthoDB" id="19657at2759"/>
<reference evidence="2 3" key="1">
    <citation type="submission" date="2015-01" db="EMBL/GenBank/DDBJ databases">
        <title>The Genome Sequence of Exophiala xenobiotica CBS118157.</title>
        <authorList>
            <consortium name="The Broad Institute Genomics Platform"/>
            <person name="Cuomo C."/>
            <person name="de Hoog S."/>
            <person name="Gorbushina A."/>
            <person name="Stielow B."/>
            <person name="Teixiera M."/>
            <person name="Abouelleil A."/>
            <person name="Chapman S.B."/>
            <person name="Priest M."/>
            <person name="Young S.K."/>
            <person name="Wortman J."/>
            <person name="Nusbaum C."/>
            <person name="Birren B."/>
        </authorList>
    </citation>
    <scope>NUCLEOTIDE SEQUENCE [LARGE SCALE GENOMIC DNA]</scope>
    <source>
        <strain evidence="2 3">CBS 118157</strain>
    </source>
</reference>
<evidence type="ECO:0000313" key="3">
    <source>
        <dbReference type="Proteomes" id="UP000054342"/>
    </source>
</evidence>
<evidence type="ECO:0000313" key="2">
    <source>
        <dbReference type="EMBL" id="KIW57359.1"/>
    </source>
</evidence>
<evidence type="ECO:0000259" key="1">
    <source>
        <dbReference type="Pfam" id="PF00561"/>
    </source>
</evidence>
<dbReference type="GO" id="GO:0047372">
    <property type="term" value="F:monoacylglycerol lipase activity"/>
    <property type="evidence" value="ECO:0007669"/>
    <property type="project" value="TreeGrafter"/>
</dbReference>
<dbReference type="PANTHER" id="PTHR43798:SF33">
    <property type="entry name" value="HYDROLASE, PUTATIVE (AFU_ORTHOLOGUE AFUA_2G14860)-RELATED"/>
    <property type="match status" value="1"/>
</dbReference>
<proteinExistence type="predicted"/>
<dbReference type="Proteomes" id="UP000054342">
    <property type="component" value="Unassembled WGS sequence"/>
</dbReference>
<protein>
    <recommendedName>
        <fullName evidence="1">AB hydrolase-1 domain-containing protein</fullName>
    </recommendedName>
</protein>
<gene>
    <name evidence="2" type="ORF">PV05_05913</name>
</gene>
<accession>A0A0D2FBB1</accession>
<dbReference type="STRING" id="348802.A0A0D2FBB1"/>
<dbReference type="Gene3D" id="3.40.50.1820">
    <property type="entry name" value="alpha/beta hydrolase"/>
    <property type="match status" value="1"/>
</dbReference>
<dbReference type="GO" id="GO:0016020">
    <property type="term" value="C:membrane"/>
    <property type="evidence" value="ECO:0007669"/>
    <property type="project" value="TreeGrafter"/>
</dbReference>
<dbReference type="SUPFAM" id="SSF53474">
    <property type="entry name" value="alpha/beta-Hydrolases"/>
    <property type="match status" value="1"/>
</dbReference>
<keyword evidence="3" id="KW-1185">Reference proteome</keyword>
<name>A0A0D2FBB1_9EURO</name>
<dbReference type="AlphaFoldDB" id="A0A0D2FBB1"/>
<dbReference type="Pfam" id="PF00561">
    <property type="entry name" value="Abhydrolase_1"/>
    <property type="match status" value="1"/>
</dbReference>
<organism evidence="2 3">
    <name type="scientific">Exophiala xenobiotica</name>
    <dbReference type="NCBI Taxonomy" id="348802"/>
    <lineage>
        <taxon>Eukaryota</taxon>
        <taxon>Fungi</taxon>
        <taxon>Dikarya</taxon>
        <taxon>Ascomycota</taxon>
        <taxon>Pezizomycotina</taxon>
        <taxon>Eurotiomycetes</taxon>
        <taxon>Chaetothyriomycetidae</taxon>
        <taxon>Chaetothyriales</taxon>
        <taxon>Herpotrichiellaceae</taxon>
        <taxon>Exophiala</taxon>
    </lineage>
</organism>